<dbReference type="GO" id="GO:0009003">
    <property type="term" value="F:signal peptidase activity"/>
    <property type="evidence" value="ECO:0007669"/>
    <property type="project" value="UniProtKB-EC"/>
</dbReference>
<dbReference type="PROSITE" id="PS00761">
    <property type="entry name" value="SPASE_I_3"/>
    <property type="match status" value="1"/>
</dbReference>
<dbReference type="Proteomes" id="UP000051655">
    <property type="component" value="Unassembled WGS sequence"/>
</dbReference>
<dbReference type="InterPro" id="IPR036286">
    <property type="entry name" value="LexA/Signal_pep-like_sf"/>
</dbReference>
<dbReference type="InterPro" id="IPR019533">
    <property type="entry name" value="Peptidase_S26"/>
</dbReference>
<evidence type="ECO:0000256" key="3">
    <source>
        <dbReference type="ARBA" id="ARBA00009370"/>
    </source>
</evidence>
<sequence>MSWLLPILVGLAIALLIRQFWFTLMRVDGTSMEPNLVNNERVLVLRNQKINRGSVIVFNAKGADPSATTNRDYVKRVIGLPGDRISAIDGTLYVNDKKVNQDFIPQSEQAATNAVNNVGNWENLKELGTHMSWSKNASSFTVPNDEYFVLGDHRSVSNDSRYWGYVPKENVVGSVKLSFWNNAKTKSKINTESQRFFAVN</sequence>
<accession>A0A0R2JB34</accession>
<feature type="active site" evidence="6">
    <location>
        <position position="75"/>
    </location>
</feature>
<organism evidence="9 10">
    <name type="scientific">Weissella kandleri</name>
    <dbReference type="NCBI Taxonomy" id="1616"/>
    <lineage>
        <taxon>Bacteria</taxon>
        <taxon>Bacillati</taxon>
        <taxon>Bacillota</taxon>
        <taxon>Bacilli</taxon>
        <taxon>Lactobacillales</taxon>
        <taxon>Lactobacillaceae</taxon>
        <taxon>Weissella</taxon>
    </lineage>
</organism>
<evidence type="ECO:0000256" key="5">
    <source>
        <dbReference type="ARBA" id="ARBA00022801"/>
    </source>
</evidence>
<keyword evidence="5 7" id="KW-0378">Hydrolase</keyword>
<dbReference type="PANTHER" id="PTHR43390">
    <property type="entry name" value="SIGNAL PEPTIDASE I"/>
    <property type="match status" value="1"/>
</dbReference>
<dbReference type="PRINTS" id="PR00727">
    <property type="entry name" value="LEADERPTASE"/>
</dbReference>
<dbReference type="NCBIfam" id="TIGR02227">
    <property type="entry name" value="sigpep_I_bact"/>
    <property type="match status" value="1"/>
</dbReference>
<dbReference type="PANTHER" id="PTHR43390:SF1">
    <property type="entry name" value="CHLOROPLAST PROCESSING PEPTIDASE"/>
    <property type="match status" value="1"/>
</dbReference>
<protein>
    <recommendedName>
        <fullName evidence="4 7">Signal peptidase I</fullName>
        <ecNumber evidence="4 7">3.4.21.89</ecNumber>
    </recommendedName>
</protein>
<gene>
    <name evidence="9" type="ORF">IV73_GL000341</name>
</gene>
<comment type="subcellular location">
    <subcellularLocation>
        <location evidence="2">Cell membrane</location>
        <topology evidence="2">Single-pass type II membrane protein</topology>
    </subcellularLocation>
    <subcellularLocation>
        <location evidence="7">Membrane</location>
        <topology evidence="7">Single-pass type II membrane protein</topology>
    </subcellularLocation>
</comment>
<comment type="catalytic activity">
    <reaction evidence="1 7">
        <text>Cleavage of hydrophobic, N-terminal signal or leader sequences from secreted and periplasmic proteins.</text>
        <dbReference type="EC" id="3.4.21.89"/>
    </reaction>
</comment>
<dbReference type="InterPro" id="IPR019758">
    <property type="entry name" value="Pept_S26A_signal_pept_1_CS"/>
</dbReference>
<feature type="active site" evidence="6">
    <location>
        <position position="31"/>
    </location>
</feature>
<feature type="domain" description="Peptidase S26" evidence="8">
    <location>
        <begin position="2"/>
        <end position="180"/>
    </location>
</feature>
<reference evidence="9 10" key="1">
    <citation type="journal article" date="2015" name="Genome Announc.">
        <title>Expanding the biotechnology potential of lactobacilli through comparative genomics of 213 strains and associated genera.</title>
        <authorList>
            <person name="Sun Z."/>
            <person name="Harris H.M."/>
            <person name="McCann A."/>
            <person name="Guo C."/>
            <person name="Argimon S."/>
            <person name="Zhang W."/>
            <person name="Yang X."/>
            <person name="Jeffery I.B."/>
            <person name="Cooney J.C."/>
            <person name="Kagawa T.F."/>
            <person name="Liu W."/>
            <person name="Song Y."/>
            <person name="Salvetti E."/>
            <person name="Wrobel A."/>
            <person name="Rasinkangas P."/>
            <person name="Parkhill J."/>
            <person name="Rea M.C."/>
            <person name="O'Sullivan O."/>
            <person name="Ritari J."/>
            <person name="Douillard F.P."/>
            <person name="Paul Ross R."/>
            <person name="Yang R."/>
            <person name="Briner A.E."/>
            <person name="Felis G.E."/>
            <person name="de Vos W.M."/>
            <person name="Barrangou R."/>
            <person name="Klaenhammer T.R."/>
            <person name="Caufield P.W."/>
            <person name="Cui Y."/>
            <person name="Zhang H."/>
            <person name="O'Toole P.W."/>
        </authorList>
    </citation>
    <scope>NUCLEOTIDE SEQUENCE [LARGE SCALE GENOMIC DNA]</scope>
    <source>
        <strain evidence="9 10">DSM 20593</strain>
    </source>
</reference>
<proteinExistence type="inferred from homology"/>
<dbReference type="CDD" id="cd06530">
    <property type="entry name" value="S26_SPase_I"/>
    <property type="match status" value="1"/>
</dbReference>
<evidence type="ECO:0000313" key="10">
    <source>
        <dbReference type="Proteomes" id="UP000051655"/>
    </source>
</evidence>
<name>A0A0R2JB34_9LACO</name>
<dbReference type="GO" id="GO:0006465">
    <property type="term" value="P:signal peptide processing"/>
    <property type="evidence" value="ECO:0007669"/>
    <property type="project" value="InterPro"/>
</dbReference>
<dbReference type="GO" id="GO:0005886">
    <property type="term" value="C:plasma membrane"/>
    <property type="evidence" value="ECO:0007669"/>
    <property type="project" value="UniProtKB-SubCell"/>
</dbReference>
<evidence type="ECO:0000256" key="2">
    <source>
        <dbReference type="ARBA" id="ARBA00004401"/>
    </source>
</evidence>
<comment type="similarity">
    <text evidence="3 7">Belongs to the peptidase S26 family.</text>
</comment>
<dbReference type="Gene3D" id="2.10.109.10">
    <property type="entry name" value="Umud Fragment, subunit A"/>
    <property type="match status" value="1"/>
</dbReference>
<dbReference type="Pfam" id="PF10502">
    <property type="entry name" value="Peptidase_S26"/>
    <property type="match status" value="1"/>
</dbReference>
<evidence type="ECO:0000256" key="6">
    <source>
        <dbReference type="PIRSR" id="PIRSR600223-1"/>
    </source>
</evidence>
<dbReference type="InterPro" id="IPR000223">
    <property type="entry name" value="Pept_S26A_signal_pept_1"/>
</dbReference>
<evidence type="ECO:0000256" key="7">
    <source>
        <dbReference type="RuleBase" id="RU362042"/>
    </source>
</evidence>
<comment type="caution">
    <text evidence="9">The sequence shown here is derived from an EMBL/GenBank/DDBJ whole genome shotgun (WGS) entry which is preliminary data.</text>
</comment>
<dbReference type="EMBL" id="JQBP01000010">
    <property type="protein sequence ID" value="KRN74449.1"/>
    <property type="molecule type" value="Genomic_DNA"/>
</dbReference>
<dbReference type="SUPFAM" id="SSF51306">
    <property type="entry name" value="LexA/Signal peptidase"/>
    <property type="match status" value="1"/>
</dbReference>
<evidence type="ECO:0000256" key="1">
    <source>
        <dbReference type="ARBA" id="ARBA00000677"/>
    </source>
</evidence>
<keyword evidence="7" id="KW-0645">Protease</keyword>
<evidence type="ECO:0000313" key="9">
    <source>
        <dbReference type="EMBL" id="KRN74449.1"/>
    </source>
</evidence>
<dbReference type="GO" id="GO:0004252">
    <property type="term" value="F:serine-type endopeptidase activity"/>
    <property type="evidence" value="ECO:0007669"/>
    <property type="project" value="InterPro"/>
</dbReference>
<keyword evidence="10" id="KW-1185">Reference proteome</keyword>
<dbReference type="EC" id="3.4.21.89" evidence="4 7"/>
<dbReference type="PATRIC" id="fig|1616.3.peg.347"/>
<dbReference type="AlphaFoldDB" id="A0A0R2JB34"/>
<evidence type="ECO:0000256" key="4">
    <source>
        <dbReference type="ARBA" id="ARBA00013208"/>
    </source>
</evidence>
<evidence type="ECO:0000259" key="8">
    <source>
        <dbReference type="Pfam" id="PF10502"/>
    </source>
</evidence>
<dbReference type="STRING" id="1616.IV73_GL000341"/>